<protein>
    <submittedName>
        <fullName evidence="1">Uncharacterized protein</fullName>
    </submittedName>
</protein>
<accession>A0A5M3PQ65</accession>
<keyword evidence="2" id="KW-1185">Reference proteome</keyword>
<sequence>MEFSDDHQALLEVIPDVRDGLTRTERIILYVLQQTQRELEGRNVPTAMLYGRVLEYVDMSEAELHLYLDRLGVKGDGR</sequence>
<dbReference type="RefSeq" id="WP_069184283.1">
    <property type="nucleotide sequence ID" value="NZ_BGZH01000002.1"/>
</dbReference>
<evidence type="ECO:0000313" key="1">
    <source>
        <dbReference type="EMBL" id="GBO85050.1"/>
    </source>
</evidence>
<name>A0A5M3PQ65_9GAMM</name>
<organism evidence="1 2">
    <name type="scientific">Marinobacter salsuginis</name>
    <dbReference type="NCBI Taxonomy" id="418719"/>
    <lineage>
        <taxon>Bacteria</taxon>
        <taxon>Pseudomonadati</taxon>
        <taxon>Pseudomonadota</taxon>
        <taxon>Gammaproteobacteria</taxon>
        <taxon>Pseudomonadales</taxon>
        <taxon>Marinobacteraceae</taxon>
        <taxon>Marinobacter</taxon>
    </lineage>
</organism>
<proteinExistence type="predicted"/>
<evidence type="ECO:0000313" key="2">
    <source>
        <dbReference type="Proteomes" id="UP000340077"/>
    </source>
</evidence>
<comment type="caution">
    <text evidence="1">The sequence shown here is derived from an EMBL/GenBank/DDBJ whole genome shotgun (WGS) entry which is preliminary data.</text>
</comment>
<dbReference type="AlphaFoldDB" id="A0A5M3PQ65"/>
<dbReference type="EMBL" id="BGZH01000002">
    <property type="protein sequence ID" value="GBO85050.1"/>
    <property type="molecule type" value="Genomic_DNA"/>
</dbReference>
<dbReference type="Proteomes" id="UP000340077">
    <property type="component" value="Unassembled WGS sequence"/>
</dbReference>
<gene>
    <name evidence="1" type="ORF">MS5N3_25010</name>
</gene>
<reference evidence="1 2" key="1">
    <citation type="journal article" date="2019" name="J. Gen. Appl. Microbiol.">
        <title>Aerobic degradation of cis-dichloroethene by the marine bacterium Marinobacter salsuginis strain 5N-3.</title>
        <authorList>
            <person name="Inoue Y."/>
            <person name="Fukunaga Y."/>
            <person name="Katsumata H."/>
            <person name="Ohji S."/>
            <person name="Hosoyama A."/>
            <person name="Mori K."/>
            <person name="Ando K."/>
        </authorList>
    </citation>
    <scope>NUCLEOTIDE SEQUENCE [LARGE SCALE GENOMIC DNA]</scope>
    <source>
        <strain evidence="1 2">5N-3</strain>
    </source>
</reference>